<sequence length="48" mass="5712">MIRAHPQTVFVLTHFSLRDTDRDIVAFFDKELDREQLDNVVVRADREP</sequence>
<dbReference type="RefSeq" id="WP_173161437.1">
    <property type="nucleotide sequence ID" value="NZ_AP022871.1"/>
</dbReference>
<dbReference type="EMBL" id="AP022871">
    <property type="protein sequence ID" value="BCB89530.1"/>
    <property type="molecule type" value="Genomic_DNA"/>
</dbReference>
<name>A0A6F8YTQ2_9ACTN</name>
<reference evidence="1 2" key="1">
    <citation type="submission" date="2020-03" db="EMBL/GenBank/DDBJ databases">
        <title>Whole genome shotgun sequence of Phytohabitans suffuscus NBRC 105367.</title>
        <authorList>
            <person name="Komaki H."/>
            <person name="Tamura T."/>
        </authorList>
    </citation>
    <scope>NUCLEOTIDE SEQUENCE [LARGE SCALE GENOMIC DNA]</scope>
    <source>
        <strain evidence="1 2">NBRC 105367</strain>
    </source>
</reference>
<keyword evidence="2" id="KW-1185">Reference proteome</keyword>
<evidence type="ECO:0000313" key="2">
    <source>
        <dbReference type="Proteomes" id="UP000503011"/>
    </source>
</evidence>
<reference evidence="1 2" key="2">
    <citation type="submission" date="2020-03" db="EMBL/GenBank/DDBJ databases">
        <authorList>
            <person name="Ichikawa N."/>
            <person name="Kimura A."/>
            <person name="Kitahashi Y."/>
            <person name="Uohara A."/>
        </authorList>
    </citation>
    <scope>NUCLEOTIDE SEQUENCE [LARGE SCALE GENOMIC DNA]</scope>
    <source>
        <strain evidence="1 2">NBRC 105367</strain>
    </source>
</reference>
<organism evidence="1 2">
    <name type="scientific">Phytohabitans suffuscus</name>
    <dbReference type="NCBI Taxonomy" id="624315"/>
    <lineage>
        <taxon>Bacteria</taxon>
        <taxon>Bacillati</taxon>
        <taxon>Actinomycetota</taxon>
        <taxon>Actinomycetes</taxon>
        <taxon>Micromonosporales</taxon>
        <taxon>Micromonosporaceae</taxon>
    </lineage>
</organism>
<protein>
    <submittedName>
        <fullName evidence="1">Uncharacterized protein</fullName>
    </submittedName>
</protein>
<dbReference type="Proteomes" id="UP000503011">
    <property type="component" value="Chromosome"/>
</dbReference>
<dbReference type="AlphaFoldDB" id="A0A6F8YTQ2"/>
<accession>A0A6F8YTQ2</accession>
<proteinExistence type="predicted"/>
<gene>
    <name evidence="1" type="ORF">Psuf_068430</name>
</gene>
<dbReference type="KEGG" id="psuu:Psuf_068430"/>
<evidence type="ECO:0000313" key="1">
    <source>
        <dbReference type="EMBL" id="BCB89530.1"/>
    </source>
</evidence>